<organism evidence="2 3">
    <name type="scientific">Pandoraea terrae</name>
    <dbReference type="NCBI Taxonomy" id="1537710"/>
    <lineage>
        <taxon>Bacteria</taxon>
        <taxon>Pseudomonadati</taxon>
        <taxon>Pseudomonadota</taxon>
        <taxon>Betaproteobacteria</taxon>
        <taxon>Burkholderiales</taxon>
        <taxon>Burkholderiaceae</taxon>
        <taxon>Pandoraea</taxon>
    </lineage>
</organism>
<dbReference type="CDD" id="cd14744">
    <property type="entry name" value="PAAR_CT_2"/>
    <property type="match status" value="1"/>
</dbReference>
<accession>A0A5E4UGN0</accession>
<dbReference type="Gene3D" id="2.60.200.60">
    <property type="match status" value="1"/>
</dbReference>
<reference evidence="2 3" key="1">
    <citation type="submission" date="2019-08" db="EMBL/GenBank/DDBJ databases">
        <authorList>
            <person name="Peeters C."/>
        </authorList>
    </citation>
    <scope>NUCLEOTIDE SEQUENCE [LARGE SCALE GENOMIC DNA]</scope>
    <source>
        <strain evidence="2 3">LMG 30175</strain>
    </source>
</reference>
<name>A0A5E4UGN0_9BURK</name>
<protein>
    <recommendedName>
        <fullName evidence="4">PAAR repeat-containing protein</fullName>
    </recommendedName>
</protein>
<dbReference type="Proteomes" id="UP000414233">
    <property type="component" value="Unassembled WGS sequence"/>
</dbReference>
<evidence type="ECO:0000313" key="3">
    <source>
        <dbReference type="Proteomes" id="UP000414233"/>
    </source>
</evidence>
<dbReference type="EMBL" id="CABPRZ010000007">
    <property type="protein sequence ID" value="VVD99140.1"/>
    <property type="molecule type" value="Genomic_DNA"/>
</dbReference>
<dbReference type="InterPro" id="IPR008727">
    <property type="entry name" value="PAAR_motif"/>
</dbReference>
<evidence type="ECO:0000256" key="1">
    <source>
        <dbReference type="SAM" id="MobiDB-lite"/>
    </source>
</evidence>
<evidence type="ECO:0000313" key="2">
    <source>
        <dbReference type="EMBL" id="VVD99140.1"/>
    </source>
</evidence>
<sequence length="86" mass="9246">MMHPPIRVGDALEHGGHVTSGSPDMDFAGRRVARQGDEATCERHGRTTIAEGHPCFTDRGVPIALHHYRCACGCRLIASLANVNIA</sequence>
<gene>
    <name evidence="2" type="ORF">PTE30175_01961</name>
</gene>
<proteinExistence type="predicted"/>
<evidence type="ECO:0008006" key="4">
    <source>
        <dbReference type="Google" id="ProtNLM"/>
    </source>
</evidence>
<feature type="region of interest" description="Disordered" evidence="1">
    <location>
        <begin position="1"/>
        <end position="27"/>
    </location>
</feature>
<dbReference type="RefSeq" id="WP_420819620.1">
    <property type="nucleotide sequence ID" value="NZ_CABPRZ010000007.1"/>
</dbReference>
<dbReference type="Pfam" id="PF05488">
    <property type="entry name" value="PAAR_motif"/>
    <property type="match status" value="1"/>
</dbReference>
<keyword evidence="3" id="KW-1185">Reference proteome</keyword>
<dbReference type="AlphaFoldDB" id="A0A5E4UGN0"/>